<reference evidence="1 2" key="1">
    <citation type="submission" date="2024-01" db="EMBL/GenBank/DDBJ databases">
        <title>Complete genome of Cladobotryum mycophilum ATHUM6906.</title>
        <authorList>
            <person name="Christinaki A.C."/>
            <person name="Myridakis A.I."/>
            <person name="Kouvelis V.N."/>
        </authorList>
    </citation>
    <scope>NUCLEOTIDE SEQUENCE [LARGE SCALE GENOMIC DNA]</scope>
    <source>
        <strain evidence="1 2">ATHUM6906</strain>
    </source>
</reference>
<keyword evidence="2" id="KW-1185">Reference proteome</keyword>
<proteinExistence type="predicted"/>
<dbReference type="Proteomes" id="UP001338125">
    <property type="component" value="Unassembled WGS sequence"/>
</dbReference>
<dbReference type="EMBL" id="JAVFKD010000001">
    <property type="protein sequence ID" value="KAK5998880.1"/>
    <property type="molecule type" value="Genomic_DNA"/>
</dbReference>
<accession>A0ABR0T4A0</accession>
<gene>
    <name evidence="1" type="ORF">PT974_01264</name>
</gene>
<evidence type="ECO:0000313" key="2">
    <source>
        <dbReference type="Proteomes" id="UP001338125"/>
    </source>
</evidence>
<organism evidence="1 2">
    <name type="scientific">Cladobotryum mycophilum</name>
    <dbReference type="NCBI Taxonomy" id="491253"/>
    <lineage>
        <taxon>Eukaryota</taxon>
        <taxon>Fungi</taxon>
        <taxon>Dikarya</taxon>
        <taxon>Ascomycota</taxon>
        <taxon>Pezizomycotina</taxon>
        <taxon>Sordariomycetes</taxon>
        <taxon>Hypocreomycetidae</taxon>
        <taxon>Hypocreales</taxon>
        <taxon>Hypocreaceae</taxon>
        <taxon>Cladobotryum</taxon>
    </lineage>
</organism>
<sequence length="75" mass="8246">MTRFSGEIQMQLCRRLGEGATGQQQQQQQRVSTTPTFPLRSTATFQGSAKLPSHEAWSSELGAFSANRSNALELC</sequence>
<evidence type="ECO:0000313" key="1">
    <source>
        <dbReference type="EMBL" id="KAK5998880.1"/>
    </source>
</evidence>
<name>A0ABR0T4A0_9HYPO</name>
<comment type="caution">
    <text evidence="1">The sequence shown here is derived from an EMBL/GenBank/DDBJ whole genome shotgun (WGS) entry which is preliminary data.</text>
</comment>
<protein>
    <submittedName>
        <fullName evidence="1">Uncharacterized protein</fullName>
    </submittedName>
</protein>